<evidence type="ECO:0000256" key="9">
    <source>
        <dbReference type="ARBA" id="ARBA00023170"/>
    </source>
</evidence>
<comment type="similarity">
    <text evidence="12">Belongs to the G-protein coupled receptor 1 family.</text>
</comment>
<reference evidence="15" key="1">
    <citation type="journal article" date="2010" name="Science">
        <title>The genome of the Western clawed frog Xenopus tropicalis.</title>
        <authorList>
            <person name="Hellsten U."/>
            <person name="Harland R.M."/>
            <person name="Gilchrist M.J."/>
            <person name="Hendrix D."/>
            <person name="Jurka J."/>
            <person name="Kapitonov V."/>
            <person name="Ovcharenko I."/>
            <person name="Putnam N.H."/>
            <person name="Shu S."/>
            <person name="Taher L."/>
            <person name="Blitz I.L."/>
            <person name="Blumberg B."/>
            <person name="Dichmann D.S."/>
            <person name="Dubchak I."/>
            <person name="Amaya E."/>
            <person name="Detter J.C."/>
            <person name="Fletcher R."/>
            <person name="Gerhard D.S."/>
            <person name="Goodstein D."/>
            <person name="Graves T."/>
            <person name="Grigoriev I.V."/>
            <person name="Grimwood J."/>
            <person name="Kawashima T."/>
            <person name="Lindquist E."/>
            <person name="Lucas S.M."/>
            <person name="Mead P.E."/>
            <person name="Mitros T."/>
            <person name="Ogino H."/>
            <person name="Ohta Y."/>
            <person name="Poliakov A.V."/>
            <person name="Pollet N."/>
            <person name="Robert J."/>
            <person name="Salamov A."/>
            <person name="Sater A.K."/>
            <person name="Schmutz J."/>
            <person name="Terry A."/>
            <person name="Vize P.D."/>
            <person name="Warren W.C."/>
            <person name="Wells D."/>
            <person name="Wills A."/>
            <person name="Wilson R.K."/>
            <person name="Zimmerman L.B."/>
            <person name="Zorn A.M."/>
            <person name="Grainger R."/>
            <person name="Grammer T."/>
            <person name="Khokha M.K."/>
            <person name="Richardson P.M."/>
            <person name="Rokhsar D.S."/>
        </authorList>
    </citation>
    <scope>NUCLEOTIDE SEQUENCE [LARGE SCALE GENOMIC DNA]</scope>
    <source>
        <strain evidence="15">Nigerian</strain>
    </source>
</reference>
<keyword evidence="6 13" id="KW-1133">Transmembrane helix</keyword>
<keyword evidence="16" id="KW-1185">Reference proteome</keyword>
<dbReference type="CDD" id="cd13954">
    <property type="entry name" value="7tmA_OR"/>
    <property type="match status" value="1"/>
</dbReference>
<evidence type="ECO:0000259" key="14">
    <source>
        <dbReference type="PROSITE" id="PS50262"/>
    </source>
</evidence>
<dbReference type="InterPro" id="IPR017452">
    <property type="entry name" value="GPCR_Rhodpsn_7TM"/>
</dbReference>
<name>A0A803JFN9_XENTR</name>
<dbReference type="AlphaFoldDB" id="A0A803JFN9"/>
<evidence type="ECO:0000256" key="7">
    <source>
        <dbReference type="ARBA" id="ARBA00023040"/>
    </source>
</evidence>
<feature type="transmembrane region" description="Helical" evidence="13">
    <location>
        <begin position="240"/>
        <end position="258"/>
    </location>
</feature>
<feature type="transmembrane region" description="Helical" evidence="13">
    <location>
        <begin position="278"/>
        <end position="295"/>
    </location>
</feature>
<evidence type="ECO:0000313" key="16">
    <source>
        <dbReference type="Proteomes" id="UP000008143"/>
    </source>
</evidence>
<protein>
    <recommendedName>
        <fullName evidence="13">Olfactory receptor</fullName>
    </recommendedName>
</protein>
<evidence type="ECO:0000313" key="15">
    <source>
        <dbReference type="Ensembl" id="ENSXETP00000106711"/>
    </source>
</evidence>
<evidence type="ECO:0000256" key="2">
    <source>
        <dbReference type="ARBA" id="ARBA00022475"/>
    </source>
</evidence>
<keyword evidence="5 13" id="KW-0552">Olfaction</keyword>
<reference evidence="17" key="3">
    <citation type="submission" date="2025-04" db="UniProtKB">
        <authorList>
            <consortium name="RefSeq"/>
        </authorList>
    </citation>
    <scope>IDENTIFICATION</scope>
    <source>
        <strain evidence="17">Nigerian</strain>
        <tissue evidence="17">Liver and blood</tissue>
    </source>
</reference>
<keyword evidence="9 12" id="KW-0675">Receptor</keyword>
<dbReference type="RefSeq" id="XP_002935487.1">
    <property type="nucleotide sequence ID" value="XM_002935441.2"/>
</dbReference>
<evidence type="ECO:0000256" key="5">
    <source>
        <dbReference type="ARBA" id="ARBA00022725"/>
    </source>
</evidence>
<keyword evidence="2 13" id="KW-1003">Cell membrane</keyword>
<dbReference type="KEGG" id="xtr:100496623"/>
<dbReference type="FunFam" id="1.20.1070.10:FF:000010">
    <property type="entry name" value="Olfactory receptor"/>
    <property type="match status" value="1"/>
</dbReference>
<keyword evidence="10" id="KW-0325">Glycoprotein</keyword>
<feature type="transmembrane region" description="Helical" evidence="13">
    <location>
        <begin position="144"/>
        <end position="167"/>
    </location>
</feature>
<dbReference type="GeneID" id="100496623"/>
<dbReference type="PRINTS" id="PR00237">
    <property type="entry name" value="GPCRRHODOPSN"/>
</dbReference>
<dbReference type="PROSITE" id="PS50262">
    <property type="entry name" value="G_PROTEIN_RECEP_F1_2"/>
    <property type="match status" value="1"/>
</dbReference>
<comment type="subcellular location">
    <subcellularLocation>
        <location evidence="1 13">Cell membrane</location>
        <topology evidence="1 13">Multi-pass membrane protein</topology>
    </subcellularLocation>
</comment>
<dbReference type="Ensembl" id="ENSXETT00000109751">
    <property type="protein sequence ID" value="ENSXETP00000106711"/>
    <property type="gene ID" value="ENSXETG00000044806"/>
</dbReference>
<feature type="transmembrane region" description="Helical" evidence="13">
    <location>
        <begin position="62"/>
        <end position="84"/>
    </location>
</feature>
<accession>A0A803JFN9</accession>
<evidence type="ECO:0000256" key="13">
    <source>
        <dbReference type="RuleBase" id="RU363047"/>
    </source>
</evidence>
<reference evidence="15" key="2">
    <citation type="submission" date="2021-03" db="UniProtKB">
        <authorList>
            <consortium name="Ensembl"/>
        </authorList>
    </citation>
    <scope>IDENTIFICATION</scope>
</reference>
<keyword evidence="7 12" id="KW-0297">G-protein coupled receptor</keyword>
<keyword evidence="8 13" id="KW-0472">Membrane</keyword>
<evidence type="ECO:0000256" key="4">
    <source>
        <dbReference type="ARBA" id="ARBA00022692"/>
    </source>
</evidence>
<dbReference type="InterPro" id="IPR000276">
    <property type="entry name" value="GPCR_Rhodpsn"/>
</dbReference>
<dbReference type="PANTHER" id="PTHR26452">
    <property type="entry name" value="OLFACTORY RECEPTOR"/>
    <property type="match status" value="1"/>
</dbReference>
<evidence type="ECO:0000256" key="3">
    <source>
        <dbReference type="ARBA" id="ARBA00022606"/>
    </source>
</evidence>
<dbReference type="Xenbase" id="XB-GENE-29083251">
    <property type="gene designation" value="or15a2"/>
</dbReference>
<dbReference type="OrthoDB" id="5967130at2759"/>
<dbReference type="GO" id="GO:0005549">
    <property type="term" value="F:odorant binding"/>
    <property type="evidence" value="ECO:0000318"/>
    <property type="project" value="GO_Central"/>
</dbReference>
<dbReference type="Gene3D" id="1.20.1070.10">
    <property type="entry name" value="Rhodopsin 7-helix transmembrane proteins"/>
    <property type="match status" value="1"/>
</dbReference>
<organism evidence="15">
    <name type="scientific">Xenopus tropicalis</name>
    <name type="common">Western clawed frog</name>
    <name type="synonym">Silurana tropicalis</name>
    <dbReference type="NCBI Taxonomy" id="8364"/>
    <lineage>
        <taxon>Eukaryota</taxon>
        <taxon>Metazoa</taxon>
        <taxon>Chordata</taxon>
        <taxon>Craniata</taxon>
        <taxon>Vertebrata</taxon>
        <taxon>Euteleostomi</taxon>
        <taxon>Amphibia</taxon>
        <taxon>Batrachia</taxon>
        <taxon>Anura</taxon>
        <taxon>Pipoidea</taxon>
        <taxon>Pipidae</taxon>
        <taxon>Xenopodinae</taxon>
        <taxon>Xenopus</taxon>
        <taxon>Silurana</taxon>
    </lineage>
</organism>
<gene>
    <name evidence="18" type="primary">or15a2</name>
    <name evidence="15 17" type="synonym">LOC100496623</name>
</gene>
<dbReference type="CTD" id="100496623"/>
<dbReference type="GO" id="GO:0004984">
    <property type="term" value="F:olfactory receptor activity"/>
    <property type="evidence" value="ECO:0000318"/>
    <property type="project" value="GO_Central"/>
</dbReference>
<dbReference type="GeneTree" id="ENSGT01140000282524"/>
<feature type="transmembrane region" description="Helical" evidence="13">
    <location>
        <begin position="30"/>
        <end position="50"/>
    </location>
</feature>
<dbReference type="GO" id="GO:0004930">
    <property type="term" value="F:G protein-coupled receptor activity"/>
    <property type="evidence" value="ECO:0007669"/>
    <property type="project" value="UniProtKB-KW"/>
</dbReference>
<keyword evidence="4 12" id="KW-0812">Transmembrane</keyword>
<proteinExistence type="inferred from homology"/>
<dbReference type="OMA" id="CASHLMC"/>
<evidence type="ECO:0000256" key="8">
    <source>
        <dbReference type="ARBA" id="ARBA00023136"/>
    </source>
</evidence>
<dbReference type="PROSITE" id="PS00237">
    <property type="entry name" value="G_PROTEIN_RECEP_F1_1"/>
    <property type="match status" value="1"/>
</dbReference>
<dbReference type="SUPFAM" id="SSF81321">
    <property type="entry name" value="Family A G protein-coupled receptor-like"/>
    <property type="match status" value="1"/>
</dbReference>
<keyword evidence="11 12" id="KW-0807">Transducer</keyword>
<dbReference type="InterPro" id="IPR050516">
    <property type="entry name" value="Olfactory_GPCR"/>
</dbReference>
<dbReference type="AGR" id="Xenbase:XB-GENE-29083251"/>
<dbReference type="PRINTS" id="PR00245">
    <property type="entry name" value="OLFACTORYR"/>
</dbReference>
<dbReference type="Pfam" id="PF13853">
    <property type="entry name" value="7tm_4"/>
    <property type="match status" value="1"/>
</dbReference>
<evidence type="ECO:0000256" key="12">
    <source>
        <dbReference type="RuleBase" id="RU000688"/>
    </source>
</evidence>
<dbReference type="GO" id="GO:0005886">
    <property type="term" value="C:plasma membrane"/>
    <property type="evidence" value="ECO:0007669"/>
    <property type="project" value="UniProtKB-SubCell"/>
</dbReference>
<evidence type="ECO:0000256" key="10">
    <source>
        <dbReference type="ARBA" id="ARBA00023180"/>
    </source>
</evidence>
<evidence type="ECO:0000256" key="1">
    <source>
        <dbReference type="ARBA" id="ARBA00004651"/>
    </source>
</evidence>
<dbReference type="Proteomes" id="UP000008143">
    <property type="component" value="Chromosome 7"/>
</dbReference>
<sequence>MTTETAGNQSEITTFTMQCFSEKTELQIPLFIVFLLIFLIIIIGNIVIFATIISSSHLHTPMYIFLCVLSFLDICYASTTLPKLLVMLATQRKIISFVGCMTQLYFFLSFICTEFLLLATMAYDRYAAICHPLHYTLLMSLKNCVKLLAASFAIGFLDPFVFALLIANLSFCASRLIDHFFCDVSPVLKLTCSDTSILEILIYINGALVGSSAFILTSTSYIFIICTIMRIRSSHGQQKAFSTCASHLMCVLIFYVTIICLDTRPIKAFNPKRDKFFSLLYMTLIPLLNPIIYTLKNNDFKESLKKLITKRCAYSK</sequence>
<feature type="transmembrane region" description="Helical" evidence="13">
    <location>
        <begin position="104"/>
        <end position="123"/>
    </location>
</feature>
<dbReference type="InterPro" id="IPR000725">
    <property type="entry name" value="Olfact_rcpt"/>
</dbReference>
<evidence type="ECO:0000313" key="17">
    <source>
        <dbReference type="RefSeq" id="XP_002935487.1"/>
    </source>
</evidence>
<keyword evidence="3 13" id="KW-0716">Sensory transduction</keyword>
<evidence type="ECO:0000256" key="11">
    <source>
        <dbReference type="ARBA" id="ARBA00023224"/>
    </source>
</evidence>
<evidence type="ECO:0000256" key="6">
    <source>
        <dbReference type="ARBA" id="ARBA00022989"/>
    </source>
</evidence>
<feature type="domain" description="G-protein coupled receptors family 1 profile" evidence="14">
    <location>
        <begin position="44"/>
        <end position="293"/>
    </location>
</feature>
<evidence type="ECO:0000313" key="18">
    <source>
        <dbReference type="Xenbase" id="XB-GENE-29083251"/>
    </source>
</evidence>
<feature type="transmembrane region" description="Helical" evidence="13">
    <location>
        <begin position="200"/>
        <end position="228"/>
    </location>
</feature>